<keyword evidence="5" id="KW-1185">Reference proteome</keyword>
<dbReference type="Pfam" id="PF00497">
    <property type="entry name" value="SBP_bac_3"/>
    <property type="match status" value="1"/>
</dbReference>
<protein>
    <submittedName>
        <fullName evidence="4">Basic amino acid ABC transporter substrate-binding protein</fullName>
    </submittedName>
</protein>
<dbReference type="SUPFAM" id="SSF53850">
    <property type="entry name" value="Periplasmic binding protein-like II"/>
    <property type="match status" value="1"/>
</dbReference>
<dbReference type="Gene3D" id="3.40.190.10">
    <property type="entry name" value="Periplasmic binding protein-like II"/>
    <property type="match status" value="2"/>
</dbReference>
<dbReference type="PANTHER" id="PTHR35936">
    <property type="entry name" value="MEMBRANE-BOUND LYTIC MUREIN TRANSGLYCOSYLASE F"/>
    <property type="match status" value="1"/>
</dbReference>
<dbReference type="RefSeq" id="WP_151118375.1">
    <property type="nucleotide sequence ID" value="NZ_CP042582.1"/>
</dbReference>
<dbReference type="CDD" id="cd13530">
    <property type="entry name" value="PBP2_peptides_like"/>
    <property type="match status" value="1"/>
</dbReference>
<dbReference type="EMBL" id="CP042582">
    <property type="protein sequence ID" value="QEX22938.1"/>
    <property type="molecule type" value="Genomic_DNA"/>
</dbReference>
<feature type="chain" id="PRO_5023811368" evidence="2">
    <location>
        <begin position="36"/>
        <end position="299"/>
    </location>
</feature>
<evidence type="ECO:0000256" key="2">
    <source>
        <dbReference type="SAM" id="SignalP"/>
    </source>
</evidence>
<keyword evidence="1 2" id="KW-0732">Signal</keyword>
<evidence type="ECO:0000259" key="3">
    <source>
        <dbReference type="SMART" id="SM00062"/>
    </source>
</evidence>
<dbReference type="InterPro" id="IPR001638">
    <property type="entry name" value="Solute-binding_3/MltF_N"/>
</dbReference>
<dbReference type="PANTHER" id="PTHR35936:SF17">
    <property type="entry name" value="ARGININE-BINDING EXTRACELLULAR PROTEIN ARTP"/>
    <property type="match status" value="1"/>
</dbReference>
<evidence type="ECO:0000313" key="5">
    <source>
        <dbReference type="Proteomes" id="UP000325797"/>
    </source>
</evidence>
<proteinExistence type="predicted"/>
<organism evidence="4 5">
    <name type="scientific">Hypericibacter adhaerens</name>
    <dbReference type="NCBI Taxonomy" id="2602016"/>
    <lineage>
        <taxon>Bacteria</taxon>
        <taxon>Pseudomonadati</taxon>
        <taxon>Pseudomonadota</taxon>
        <taxon>Alphaproteobacteria</taxon>
        <taxon>Rhodospirillales</taxon>
        <taxon>Dongiaceae</taxon>
        <taxon>Hypericibacter</taxon>
    </lineage>
</organism>
<accession>A0A5J6MYW8</accession>
<gene>
    <name evidence="4" type="ORF">FRZ61_28720</name>
</gene>
<dbReference type="Proteomes" id="UP000325797">
    <property type="component" value="Chromosome"/>
</dbReference>
<dbReference type="KEGG" id="hadh:FRZ61_28720"/>
<dbReference type="OrthoDB" id="9768183at2"/>
<name>A0A5J6MYW8_9PROT</name>
<evidence type="ECO:0000313" key="4">
    <source>
        <dbReference type="EMBL" id="QEX22938.1"/>
    </source>
</evidence>
<dbReference type="AlphaFoldDB" id="A0A5J6MYW8"/>
<evidence type="ECO:0000256" key="1">
    <source>
        <dbReference type="ARBA" id="ARBA00022729"/>
    </source>
</evidence>
<dbReference type="InterPro" id="IPR006311">
    <property type="entry name" value="TAT_signal"/>
</dbReference>
<feature type="domain" description="Solute-binding protein family 3/N-terminal" evidence="3">
    <location>
        <begin position="46"/>
        <end position="288"/>
    </location>
</feature>
<dbReference type="PROSITE" id="PS51318">
    <property type="entry name" value="TAT"/>
    <property type="match status" value="1"/>
</dbReference>
<feature type="signal peptide" evidence="2">
    <location>
        <begin position="1"/>
        <end position="35"/>
    </location>
</feature>
<dbReference type="SMART" id="SM00062">
    <property type="entry name" value="PBPb"/>
    <property type="match status" value="1"/>
</dbReference>
<sequence length="299" mass="32624">MTTHSTRLTRRTFLATTAAVVAAGATGLLAGTARADTLDEIKKRNKLIVGTGVLGLRPWLFKNEDGSYGGMEWEMLQYIIKKLGVAEVEMVSVEWETLIPGLKAKRWDIIFSGMTVTEERRQGAGIEFTRPYYFESDRIVVKKDSPFQKPEDLAGKTLAAPLGTVEEFQAKNLVSKGIGKDIKTFNDPAGCFLALHAGQVDAVIMDNTSYGGQLSVTPDLRTIGGVYNLAADEKWQDAQAKAPYKYGGDGAGVRKEDTALLKALNDALDAMDADGTRKAILTKYGVWDESLSKEAMMTK</sequence>
<reference evidence="4 5" key="1">
    <citation type="submission" date="2019-08" db="EMBL/GenBank/DDBJ databases">
        <title>Hyperibacter terrae gen. nov., sp. nov. and Hyperibacter viscosus sp. nov., two new members in the family Rhodospirillaceae isolated from the rhizosphere of Hypericum perforatum.</title>
        <authorList>
            <person name="Noviana Z."/>
        </authorList>
    </citation>
    <scope>NUCLEOTIDE SEQUENCE [LARGE SCALE GENOMIC DNA]</scope>
    <source>
        <strain evidence="4 5">R5959</strain>
    </source>
</reference>